<sequence>MSSSSSTINIFMNIFQVNMGSLQKEYKTMTKNRFLFNDQAFG</sequence>
<name>A0A5E8HGY7_9LEPT</name>
<evidence type="ECO:0000313" key="1">
    <source>
        <dbReference type="EMBL" id="EOQ89963.1"/>
    </source>
</evidence>
<protein>
    <submittedName>
        <fullName evidence="1">Uncharacterized protein</fullName>
    </submittedName>
</protein>
<dbReference type="AlphaFoldDB" id="A0A5E8HGY7"/>
<reference evidence="1 2" key="1">
    <citation type="submission" date="2013-04" db="EMBL/GenBank/DDBJ databases">
        <authorList>
            <person name="Harkins D.M."/>
            <person name="Durkin A.S."/>
            <person name="Brinkac L.M."/>
            <person name="Haft D.H."/>
            <person name="Selengut J.D."/>
            <person name="Sanka R."/>
            <person name="DePew J."/>
            <person name="Purushe J."/>
            <person name="Hartskeerl R.A."/>
            <person name="Ahmed A."/>
            <person name="van der Linden H."/>
            <person name="Goris M.G.A."/>
            <person name="Vinetz J.M."/>
            <person name="Sutton G.G."/>
            <person name="Nierman W.C."/>
            <person name="Fouts D.E."/>
        </authorList>
    </citation>
    <scope>NUCLEOTIDE SEQUENCE [LARGE SCALE GENOMIC DNA]</scope>
    <source>
        <strain evidence="1 2">Sao Paulo</strain>
    </source>
</reference>
<evidence type="ECO:0000313" key="2">
    <source>
        <dbReference type="Proteomes" id="UP000013996"/>
    </source>
</evidence>
<accession>A0A5E8HGY7</accession>
<organism evidence="1 2">
    <name type="scientific">Leptospira yanagawae serovar Saopaulo str. Sao Paulo = ATCC 700523</name>
    <dbReference type="NCBI Taxonomy" id="1249483"/>
    <lineage>
        <taxon>Bacteria</taxon>
        <taxon>Pseudomonadati</taxon>
        <taxon>Spirochaetota</taxon>
        <taxon>Spirochaetia</taxon>
        <taxon>Leptospirales</taxon>
        <taxon>Leptospiraceae</taxon>
        <taxon>Leptospira</taxon>
    </lineage>
</organism>
<dbReference type="EMBL" id="AOGX02000015">
    <property type="protein sequence ID" value="EOQ89963.1"/>
    <property type="molecule type" value="Genomic_DNA"/>
</dbReference>
<dbReference type="Proteomes" id="UP000013996">
    <property type="component" value="Unassembled WGS sequence"/>
</dbReference>
<gene>
    <name evidence="1" type="ORF">LEP1GSC202_0874</name>
</gene>
<proteinExistence type="predicted"/>
<comment type="caution">
    <text evidence="1">The sequence shown here is derived from an EMBL/GenBank/DDBJ whole genome shotgun (WGS) entry which is preliminary data.</text>
</comment>